<organism evidence="2 3">
    <name type="scientific">Phlebotomus papatasi</name>
    <name type="common">Sandfly</name>
    <dbReference type="NCBI Taxonomy" id="29031"/>
    <lineage>
        <taxon>Eukaryota</taxon>
        <taxon>Metazoa</taxon>
        <taxon>Ecdysozoa</taxon>
        <taxon>Arthropoda</taxon>
        <taxon>Hexapoda</taxon>
        <taxon>Insecta</taxon>
        <taxon>Pterygota</taxon>
        <taxon>Neoptera</taxon>
        <taxon>Endopterygota</taxon>
        <taxon>Diptera</taxon>
        <taxon>Nematocera</taxon>
        <taxon>Psychodoidea</taxon>
        <taxon>Psychodidae</taxon>
        <taxon>Phlebotomus</taxon>
        <taxon>Phlebotomus</taxon>
    </lineage>
</organism>
<protein>
    <submittedName>
        <fullName evidence="2">Uncharacterized protein</fullName>
    </submittedName>
</protein>
<feature type="region of interest" description="Disordered" evidence="1">
    <location>
        <begin position="24"/>
        <end position="49"/>
    </location>
</feature>
<dbReference type="EnsemblMetazoa" id="PPAI004921-RA">
    <property type="protein sequence ID" value="PPAI004921-PA"/>
    <property type="gene ID" value="PPAI004921"/>
</dbReference>
<dbReference type="VEuPathDB" id="VectorBase:PPAI004921"/>
<sequence>MAPPYFVPEQQIMDNLYRWRSTRSLRSRVSERSKSGRRRSEPREVASDAGVDRKAFQYTGLDRAIANSFLVHQQNKSNNCDTSRSGGSQSTESMAKCCDVAM</sequence>
<feature type="compositionally biased region" description="Basic and acidic residues" evidence="1">
    <location>
        <begin position="28"/>
        <end position="49"/>
    </location>
</feature>
<dbReference type="VEuPathDB" id="VectorBase:PPAPM1_005640"/>
<evidence type="ECO:0000256" key="1">
    <source>
        <dbReference type="SAM" id="MobiDB-lite"/>
    </source>
</evidence>
<dbReference type="AlphaFoldDB" id="A0A1B0DB24"/>
<dbReference type="EMBL" id="AJVK01000652">
    <property type="status" value="NOT_ANNOTATED_CDS"/>
    <property type="molecule type" value="Genomic_DNA"/>
</dbReference>
<dbReference type="Proteomes" id="UP000092462">
    <property type="component" value="Unassembled WGS sequence"/>
</dbReference>
<accession>A0A1B0DB24</accession>
<evidence type="ECO:0000313" key="3">
    <source>
        <dbReference type="Proteomes" id="UP000092462"/>
    </source>
</evidence>
<name>A0A1B0DB24_PHLPP</name>
<feature type="region of interest" description="Disordered" evidence="1">
    <location>
        <begin position="75"/>
        <end position="102"/>
    </location>
</feature>
<proteinExistence type="predicted"/>
<keyword evidence="3" id="KW-1185">Reference proteome</keyword>
<reference evidence="2" key="1">
    <citation type="submission" date="2022-08" db="UniProtKB">
        <authorList>
            <consortium name="EnsemblMetazoa"/>
        </authorList>
    </citation>
    <scope>IDENTIFICATION</scope>
    <source>
        <strain evidence="2">Israel</strain>
    </source>
</reference>
<feature type="compositionally biased region" description="Polar residues" evidence="1">
    <location>
        <begin position="75"/>
        <end position="93"/>
    </location>
</feature>
<evidence type="ECO:0000313" key="2">
    <source>
        <dbReference type="EnsemblMetazoa" id="PPAI004921-PA"/>
    </source>
</evidence>